<organism evidence="2 3">
    <name type="scientific">Rhipicephalus microplus</name>
    <name type="common">Cattle tick</name>
    <name type="synonym">Boophilus microplus</name>
    <dbReference type="NCBI Taxonomy" id="6941"/>
    <lineage>
        <taxon>Eukaryota</taxon>
        <taxon>Metazoa</taxon>
        <taxon>Ecdysozoa</taxon>
        <taxon>Arthropoda</taxon>
        <taxon>Chelicerata</taxon>
        <taxon>Arachnida</taxon>
        <taxon>Acari</taxon>
        <taxon>Parasitiformes</taxon>
        <taxon>Ixodida</taxon>
        <taxon>Ixodoidea</taxon>
        <taxon>Ixodidae</taxon>
        <taxon>Rhipicephalinae</taxon>
        <taxon>Rhipicephalus</taxon>
        <taxon>Boophilus</taxon>
    </lineage>
</organism>
<accession>A0A9J6F1Z4</accession>
<feature type="chain" id="PRO_5039891225" evidence="1">
    <location>
        <begin position="16"/>
        <end position="102"/>
    </location>
</feature>
<evidence type="ECO:0000256" key="1">
    <source>
        <dbReference type="SAM" id="SignalP"/>
    </source>
</evidence>
<dbReference type="EMBL" id="JABSTU010000001">
    <property type="protein sequence ID" value="KAH8040659.1"/>
    <property type="molecule type" value="Genomic_DNA"/>
</dbReference>
<gene>
    <name evidence="2" type="ORF">HPB51_011974</name>
</gene>
<evidence type="ECO:0000313" key="2">
    <source>
        <dbReference type="EMBL" id="KAH8040659.1"/>
    </source>
</evidence>
<proteinExistence type="predicted"/>
<dbReference type="Proteomes" id="UP000821866">
    <property type="component" value="Chromosome 1"/>
</dbReference>
<reference evidence="2" key="1">
    <citation type="journal article" date="2020" name="Cell">
        <title>Large-Scale Comparative Analyses of Tick Genomes Elucidate Their Genetic Diversity and Vector Capacities.</title>
        <authorList>
            <consortium name="Tick Genome and Microbiome Consortium (TIGMIC)"/>
            <person name="Jia N."/>
            <person name="Wang J."/>
            <person name="Shi W."/>
            <person name="Du L."/>
            <person name="Sun Y."/>
            <person name="Zhan W."/>
            <person name="Jiang J.F."/>
            <person name="Wang Q."/>
            <person name="Zhang B."/>
            <person name="Ji P."/>
            <person name="Bell-Sakyi L."/>
            <person name="Cui X.M."/>
            <person name="Yuan T.T."/>
            <person name="Jiang B.G."/>
            <person name="Yang W.F."/>
            <person name="Lam T.T."/>
            <person name="Chang Q.C."/>
            <person name="Ding S.J."/>
            <person name="Wang X.J."/>
            <person name="Zhu J.G."/>
            <person name="Ruan X.D."/>
            <person name="Zhao L."/>
            <person name="Wei J.T."/>
            <person name="Ye R.Z."/>
            <person name="Que T.C."/>
            <person name="Du C.H."/>
            <person name="Zhou Y.H."/>
            <person name="Cheng J.X."/>
            <person name="Dai P.F."/>
            <person name="Guo W.B."/>
            <person name="Han X.H."/>
            <person name="Huang E.J."/>
            <person name="Li L.F."/>
            <person name="Wei W."/>
            <person name="Gao Y.C."/>
            <person name="Liu J.Z."/>
            <person name="Shao H.Z."/>
            <person name="Wang X."/>
            <person name="Wang C.C."/>
            <person name="Yang T.C."/>
            <person name="Huo Q.B."/>
            <person name="Li W."/>
            <person name="Chen H.Y."/>
            <person name="Chen S.E."/>
            <person name="Zhou L.G."/>
            <person name="Ni X.B."/>
            <person name="Tian J.H."/>
            <person name="Sheng Y."/>
            <person name="Liu T."/>
            <person name="Pan Y.S."/>
            <person name="Xia L.Y."/>
            <person name="Li J."/>
            <person name="Zhao F."/>
            <person name="Cao W.C."/>
        </authorList>
    </citation>
    <scope>NUCLEOTIDE SEQUENCE</scope>
    <source>
        <strain evidence="2">Rmic-2018</strain>
    </source>
</reference>
<feature type="signal peptide" evidence="1">
    <location>
        <begin position="1"/>
        <end position="15"/>
    </location>
</feature>
<name>A0A9J6F1Z4_RHIMP</name>
<comment type="caution">
    <text evidence="2">The sequence shown here is derived from an EMBL/GenBank/DDBJ whole genome shotgun (WGS) entry which is preliminary data.</text>
</comment>
<keyword evidence="3" id="KW-1185">Reference proteome</keyword>
<protein>
    <submittedName>
        <fullName evidence="2">Uncharacterized protein</fullName>
    </submittedName>
</protein>
<evidence type="ECO:0000313" key="3">
    <source>
        <dbReference type="Proteomes" id="UP000821866"/>
    </source>
</evidence>
<dbReference type="VEuPathDB" id="VectorBase:LOC119165152"/>
<dbReference type="AlphaFoldDB" id="A0A9J6F1Z4"/>
<reference evidence="2" key="2">
    <citation type="submission" date="2021-09" db="EMBL/GenBank/DDBJ databases">
        <authorList>
            <person name="Jia N."/>
            <person name="Wang J."/>
            <person name="Shi W."/>
            <person name="Du L."/>
            <person name="Sun Y."/>
            <person name="Zhan W."/>
            <person name="Jiang J."/>
            <person name="Wang Q."/>
            <person name="Zhang B."/>
            <person name="Ji P."/>
            <person name="Sakyi L.B."/>
            <person name="Cui X."/>
            <person name="Yuan T."/>
            <person name="Jiang B."/>
            <person name="Yang W."/>
            <person name="Lam T.T.-Y."/>
            <person name="Chang Q."/>
            <person name="Ding S."/>
            <person name="Wang X."/>
            <person name="Zhu J."/>
            <person name="Ruan X."/>
            <person name="Zhao L."/>
            <person name="Wei J."/>
            <person name="Que T."/>
            <person name="Du C."/>
            <person name="Cheng J."/>
            <person name="Dai P."/>
            <person name="Han X."/>
            <person name="Huang E."/>
            <person name="Gao Y."/>
            <person name="Liu J."/>
            <person name="Shao H."/>
            <person name="Ye R."/>
            <person name="Li L."/>
            <person name="Wei W."/>
            <person name="Wang X."/>
            <person name="Wang C."/>
            <person name="Huo Q."/>
            <person name="Li W."/>
            <person name="Guo W."/>
            <person name="Chen H."/>
            <person name="Chen S."/>
            <person name="Zhou L."/>
            <person name="Zhou L."/>
            <person name="Ni X."/>
            <person name="Tian J."/>
            <person name="Zhou Y."/>
            <person name="Sheng Y."/>
            <person name="Liu T."/>
            <person name="Pan Y."/>
            <person name="Xia L."/>
            <person name="Li J."/>
            <person name="Zhao F."/>
            <person name="Cao W."/>
        </authorList>
    </citation>
    <scope>NUCLEOTIDE SEQUENCE</scope>
    <source>
        <strain evidence="2">Rmic-2018</strain>
        <tissue evidence="2">Larvae</tissue>
    </source>
</reference>
<sequence>MRRVPLLLLLVAVSAQEHGERRTWGVYLTAASKKQDGRYRRLELNWYGLPSHLQDVASVHLFNTDPHVAARNVSFNPLESYQVTGRDGRRTTSVGVPSLQLD</sequence>
<keyword evidence="1" id="KW-0732">Signal</keyword>